<accession>A0A521DI02</accession>
<evidence type="ECO:0000256" key="8">
    <source>
        <dbReference type="PIRSR" id="PIRSR000114-2"/>
    </source>
</evidence>
<dbReference type="GO" id="GO:0051287">
    <property type="term" value="F:NAD binding"/>
    <property type="evidence" value="ECO:0007669"/>
    <property type="project" value="InterPro"/>
</dbReference>
<keyword evidence="2" id="KW-0444">Lipid biosynthesis</keyword>
<comment type="similarity">
    <text evidence="1 10">Belongs to the NAD-dependent glycerol-3-phosphate dehydrogenase family.</text>
</comment>
<protein>
    <recommendedName>
        <fullName evidence="11">Glycerol-3-phosphate dehydrogenase</fullName>
        <ecNumber evidence="11">1.1.1.94</ecNumber>
    </recommendedName>
</protein>
<feature type="binding site" evidence="9">
    <location>
        <position position="143"/>
    </location>
    <ligand>
        <name>NAD(+)</name>
        <dbReference type="ChEBI" id="CHEBI:57540"/>
    </ligand>
</feature>
<dbReference type="PANTHER" id="PTHR11728">
    <property type="entry name" value="GLYCEROL-3-PHOSPHATE DEHYDROGENASE"/>
    <property type="match status" value="1"/>
</dbReference>
<keyword evidence="6" id="KW-1208">Phospholipid metabolism</keyword>
<dbReference type="Pfam" id="PF01210">
    <property type="entry name" value="NAD_Gly3P_dh_N"/>
    <property type="match status" value="1"/>
</dbReference>
<name>A0A521DI02_SACCC</name>
<dbReference type="InterPro" id="IPR006168">
    <property type="entry name" value="G3P_DH_NAD-dep"/>
</dbReference>
<dbReference type="InterPro" id="IPR036291">
    <property type="entry name" value="NAD(P)-bd_dom_sf"/>
</dbReference>
<dbReference type="Pfam" id="PF07479">
    <property type="entry name" value="NAD_Gly3P_dh_C"/>
    <property type="match status" value="1"/>
</dbReference>
<keyword evidence="5" id="KW-0594">Phospholipid biosynthesis</keyword>
<dbReference type="GO" id="GO:0005829">
    <property type="term" value="C:cytosol"/>
    <property type="evidence" value="ECO:0007669"/>
    <property type="project" value="TreeGrafter"/>
</dbReference>
<evidence type="ECO:0000313" key="15">
    <source>
        <dbReference type="Proteomes" id="UP000319040"/>
    </source>
</evidence>
<dbReference type="NCBIfam" id="NF000942">
    <property type="entry name" value="PRK00094.1-4"/>
    <property type="match status" value="1"/>
</dbReference>
<evidence type="ECO:0000256" key="7">
    <source>
        <dbReference type="PIRSR" id="PIRSR000114-1"/>
    </source>
</evidence>
<dbReference type="OrthoDB" id="9812273at2"/>
<dbReference type="InterPro" id="IPR011128">
    <property type="entry name" value="G3P_DH_NAD-dep_N"/>
</dbReference>
<feature type="domain" description="Glycerol-3-phosphate dehydrogenase NAD-dependent N-terminal" evidence="12">
    <location>
        <begin position="7"/>
        <end position="160"/>
    </location>
</feature>
<dbReference type="Gene3D" id="1.10.1040.10">
    <property type="entry name" value="N-(1-d-carboxylethyl)-l-norvaline Dehydrogenase, domain 2"/>
    <property type="match status" value="1"/>
</dbReference>
<sequence length="331" mass="37162">MDETSRVGIIGSGSWATAIAKMLMNNVYELNWYFRNPKHIKKFRKDGRNPNYLTSVDFDVNNIHFYTDINHIVEDSDIIILAIPSAFLKKTLNELTVPLKGKFVASAVKGLVAEDNMIVGTYLNEICDVPLDNIGIITGPCHAEEVALERLSYLTIACLDVKKGRTFASFLDCSYIKTSVSDDIYGTEYSAVLKNIIAIASGICHGMGYGDNFQAVLISNGIQEIKRFVDTVHPITRDIKSSAYLGDLLVTGYSQFSRNRMFGTMLGKGYSVKYAQMEMLMIAEGYYAVKSIKEINEKYKVNMPITDAVYNIIYERISPSIEIRLLTENLR</sequence>
<dbReference type="InterPro" id="IPR008927">
    <property type="entry name" value="6-PGluconate_DH-like_C_sf"/>
</dbReference>
<evidence type="ECO:0000259" key="13">
    <source>
        <dbReference type="Pfam" id="PF07479"/>
    </source>
</evidence>
<keyword evidence="9 10" id="KW-0520">NAD</keyword>
<dbReference type="RefSeq" id="WP_142533666.1">
    <property type="nucleotide sequence ID" value="NZ_FXTB01000005.1"/>
</dbReference>
<dbReference type="InterPro" id="IPR013328">
    <property type="entry name" value="6PGD_dom2"/>
</dbReference>
<evidence type="ECO:0000256" key="3">
    <source>
        <dbReference type="ARBA" id="ARBA00023002"/>
    </source>
</evidence>
<keyword evidence="15" id="KW-1185">Reference proteome</keyword>
<dbReference type="EMBL" id="FXTB01000005">
    <property type="protein sequence ID" value="SMO71384.1"/>
    <property type="molecule type" value="Genomic_DNA"/>
</dbReference>
<organism evidence="14 15">
    <name type="scientific">Saccharicrinis carchari</name>
    <dbReference type="NCBI Taxonomy" id="1168039"/>
    <lineage>
        <taxon>Bacteria</taxon>
        <taxon>Pseudomonadati</taxon>
        <taxon>Bacteroidota</taxon>
        <taxon>Bacteroidia</taxon>
        <taxon>Marinilabiliales</taxon>
        <taxon>Marinilabiliaceae</taxon>
        <taxon>Saccharicrinis</taxon>
    </lineage>
</organism>
<keyword evidence="3 10" id="KW-0560">Oxidoreductase</keyword>
<dbReference type="NCBIfam" id="NF000940">
    <property type="entry name" value="PRK00094.1-2"/>
    <property type="match status" value="1"/>
</dbReference>
<gene>
    <name evidence="14" type="ORF">SAMN06265379_105219</name>
</gene>
<feature type="binding site" evidence="8">
    <location>
        <position position="109"/>
    </location>
    <ligand>
        <name>substrate</name>
    </ligand>
</feature>
<feature type="active site" description="Proton acceptor" evidence="7">
    <location>
        <position position="194"/>
    </location>
</feature>
<dbReference type="AlphaFoldDB" id="A0A521DI02"/>
<dbReference type="EC" id="1.1.1.94" evidence="11"/>
<feature type="domain" description="Glycerol-3-phosphate dehydrogenase NAD-dependent C-terminal" evidence="13">
    <location>
        <begin position="183"/>
        <end position="320"/>
    </location>
</feature>
<dbReference type="GO" id="GO:0141153">
    <property type="term" value="F:glycerol-3-phosphate dehydrogenase (NADP+) activity"/>
    <property type="evidence" value="ECO:0007669"/>
    <property type="project" value="RHEA"/>
</dbReference>
<evidence type="ECO:0000256" key="10">
    <source>
        <dbReference type="RuleBase" id="RU000437"/>
    </source>
</evidence>
<reference evidence="14 15" key="1">
    <citation type="submission" date="2017-05" db="EMBL/GenBank/DDBJ databases">
        <authorList>
            <person name="Varghese N."/>
            <person name="Submissions S."/>
        </authorList>
    </citation>
    <scope>NUCLEOTIDE SEQUENCE [LARGE SCALE GENOMIC DNA]</scope>
    <source>
        <strain evidence="14 15">DSM 27040</strain>
    </source>
</reference>
<evidence type="ECO:0000259" key="12">
    <source>
        <dbReference type="Pfam" id="PF01210"/>
    </source>
</evidence>
<evidence type="ECO:0000313" key="14">
    <source>
        <dbReference type="EMBL" id="SMO71384.1"/>
    </source>
</evidence>
<dbReference type="Gene3D" id="3.40.50.720">
    <property type="entry name" value="NAD(P)-binding Rossmann-like Domain"/>
    <property type="match status" value="1"/>
</dbReference>
<evidence type="ECO:0000256" key="6">
    <source>
        <dbReference type="ARBA" id="ARBA00023264"/>
    </source>
</evidence>
<dbReference type="SUPFAM" id="SSF48179">
    <property type="entry name" value="6-phosphogluconate dehydrogenase C-terminal domain-like"/>
    <property type="match status" value="1"/>
</dbReference>
<feature type="binding site" evidence="8">
    <location>
        <begin position="258"/>
        <end position="259"/>
    </location>
    <ligand>
        <name>substrate</name>
    </ligand>
</feature>
<comment type="catalytic activity">
    <reaction evidence="11">
        <text>sn-glycerol 3-phosphate + NADP(+) = dihydroxyacetone phosphate + NADPH + H(+)</text>
        <dbReference type="Rhea" id="RHEA:11096"/>
        <dbReference type="ChEBI" id="CHEBI:15378"/>
        <dbReference type="ChEBI" id="CHEBI:57597"/>
        <dbReference type="ChEBI" id="CHEBI:57642"/>
        <dbReference type="ChEBI" id="CHEBI:57783"/>
        <dbReference type="ChEBI" id="CHEBI:58349"/>
        <dbReference type="EC" id="1.1.1.94"/>
    </reaction>
</comment>
<dbReference type="PIRSF" id="PIRSF000114">
    <property type="entry name" value="Glycerol-3-P_dh"/>
    <property type="match status" value="1"/>
</dbReference>
<feature type="binding site" evidence="9">
    <location>
        <position position="87"/>
    </location>
    <ligand>
        <name>NAD(+)</name>
        <dbReference type="ChEBI" id="CHEBI:57540"/>
    </ligand>
</feature>
<dbReference type="PRINTS" id="PR00077">
    <property type="entry name" value="GPDHDRGNASE"/>
</dbReference>
<dbReference type="Proteomes" id="UP000319040">
    <property type="component" value="Unassembled WGS sequence"/>
</dbReference>
<evidence type="ECO:0000256" key="11">
    <source>
        <dbReference type="RuleBase" id="RU000439"/>
    </source>
</evidence>
<dbReference type="GO" id="GO:0005975">
    <property type="term" value="P:carbohydrate metabolic process"/>
    <property type="evidence" value="ECO:0007669"/>
    <property type="project" value="InterPro"/>
</dbReference>
<evidence type="ECO:0000256" key="9">
    <source>
        <dbReference type="PIRSR" id="PIRSR000114-3"/>
    </source>
</evidence>
<dbReference type="SUPFAM" id="SSF51735">
    <property type="entry name" value="NAD(P)-binding Rossmann-fold domains"/>
    <property type="match status" value="1"/>
</dbReference>
<evidence type="ECO:0000256" key="2">
    <source>
        <dbReference type="ARBA" id="ARBA00022516"/>
    </source>
</evidence>
<dbReference type="InterPro" id="IPR006109">
    <property type="entry name" value="G3P_DH_NAD-dep_C"/>
</dbReference>
<evidence type="ECO:0000256" key="1">
    <source>
        <dbReference type="ARBA" id="ARBA00011009"/>
    </source>
</evidence>
<feature type="binding site" evidence="9">
    <location>
        <position position="258"/>
    </location>
    <ligand>
        <name>NAD(+)</name>
        <dbReference type="ChEBI" id="CHEBI:57540"/>
    </ligand>
</feature>
<keyword evidence="4" id="KW-0443">Lipid metabolism</keyword>
<dbReference type="PANTHER" id="PTHR11728:SF1">
    <property type="entry name" value="GLYCEROL-3-PHOSPHATE DEHYDROGENASE [NAD(+)] 2, CHLOROPLASTIC"/>
    <property type="match status" value="1"/>
</dbReference>
<evidence type="ECO:0000256" key="5">
    <source>
        <dbReference type="ARBA" id="ARBA00023209"/>
    </source>
</evidence>
<dbReference type="PROSITE" id="PS00957">
    <property type="entry name" value="NAD_G3PDH"/>
    <property type="match status" value="1"/>
</dbReference>
<dbReference type="GO" id="GO:0008654">
    <property type="term" value="P:phospholipid biosynthetic process"/>
    <property type="evidence" value="ECO:0007669"/>
    <property type="project" value="UniProtKB-KW"/>
</dbReference>
<dbReference type="GO" id="GO:0046168">
    <property type="term" value="P:glycerol-3-phosphate catabolic process"/>
    <property type="evidence" value="ECO:0007669"/>
    <property type="project" value="InterPro"/>
</dbReference>
<evidence type="ECO:0000256" key="4">
    <source>
        <dbReference type="ARBA" id="ARBA00023098"/>
    </source>
</evidence>
<proteinExistence type="inferred from homology"/>